<keyword evidence="6" id="KW-0506">mRNA capping</keyword>
<keyword evidence="2" id="KW-0489">Methyltransferase</keyword>
<evidence type="ECO:0000256" key="2">
    <source>
        <dbReference type="ARBA" id="ARBA00022603"/>
    </source>
</evidence>
<keyword evidence="4" id="KW-0949">S-adenosyl-L-methionine</keyword>
<evidence type="ECO:0000313" key="10">
    <source>
        <dbReference type="EMBL" id="KAF6173508.1"/>
    </source>
</evidence>
<dbReference type="Pfam" id="PF03291">
    <property type="entry name" value="mRNA_G-N7_MeTrfase"/>
    <property type="match status" value="2"/>
</dbReference>
<dbReference type="GO" id="GO:0005634">
    <property type="term" value="C:nucleus"/>
    <property type="evidence" value="ECO:0007669"/>
    <property type="project" value="TreeGrafter"/>
</dbReference>
<name>A0A7J7P2W5_9MAGN</name>
<protein>
    <recommendedName>
        <fullName evidence="1">mRNA (guanine-N(7))-methyltransferase</fullName>
        <ecNumber evidence="1">2.1.1.56</ecNumber>
    </recommendedName>
</protein>
<evidence type="ECO:0000256" key="4">
    <source>
        <dbReference type="ARBA" id="ARBA00022691"/>
    </source>
</evidence>
<dbReference type="InterPro" id="IPR039753">
    <property type="entry name" value="RG7MT1"/>
</dbReference>
<keyword evidence="11" id="KW-1185">Reference proteome</keyword>
<proteinExistence type="predicted"/>
<evidence type="ECO:0000256" key="7">
    <source>
        <dbReference type="ARBA" id="ARBA00044712"/>
    </source>
</evidence>
<dbReference type="PANTHER" id="PTHR12189:SF2">
    <property type="entry name" value="MRNA CAP GUANINE-N7 METHYLTRANSFERASE"/>
    <property type="match status" value="1"/>
</dbReference>
<dbReference type="AlphaFoldDB" id="A0A7J7P2W5"/>
<keyword evidence="5" id="KW-0694">RNA-binding</keyword>
<evidence type="ECO:0000259" key="9">
    <source>
        <dbReference type="PROSITE" id="PS51562"/>
    </source>
</evidence>
<sequence>FVVGFAGVSQFVEDNTSKIVEHYSARTNQSLQQREASPIIHLKRLNNWVRLDRALKDDAPFDVCSCQFVMHYSWSTEACARRAFANISALLRPGGTFIGTMPDANVLVKKLREAEGLFFGNSVFWIRFDEEYAHKVGSNLISFIISFASCHSPVEAQGKLPEQEAMTAAAESDSIQATDQPFDVAHAAP</sequence>
<dbReference type="PROSITE" id="PS51562">
    <property type="entry name" value="RNA_CAP0_MT"/>
    <property type="match status" value="1"/>
</dbReference>
<dbReference type="OrthoDB" id="10248867at2759"/>
<dbReference type="Gene3D" id="3.40.50.150">
    <property type="entry name" value="Vaccinia Virus protein VP39"/>
    <property type="match status" value="1"/>
</dbReference>
<evidence type="ECO:0000256" key="3">
    <source>
        <dbReference type="ARBA" id="ARBA00022679"/>
    </source>
</evidence>
<evidence type="ECO:0000256" key="5">
    <source>
        <dbReference type="ARBA" id="ARBA00022884"/>
    </source>
</evidence>
<dbReference type="SUPFAM" id="SSF53335">
    <property type="entry name" value="S-adenosyl-L-methionine-dependent methyltransferases"/>
    <property type="match status" value="1"/>
</dbReference>
<dbReference type="EMBL" id="JACGCM010000339">
    <property type="protein sequence ID" value="KAF6173508.1"/>
    <property type="molecule type" value="Genomic_DNA"/>
</dbReference>
<evidence type="ECO:0000313" key="11">
    <source>
        <dbReference type="Proteomes" id="UP000541444"/>
    </source>
</evidence>
<comment type="caution">
    <text evidence="10">The sequence shown here is derived from an EMBL/GenBank/DDBJ whole genome shotgun (WGS) entry which is preliminary data.</text>
</comment>
<evidence type="ECO:0000256" key="8">
    <source>
        <dbReference type="SAM" id="MobiDB-lite"/>
    </source>
</evidence>
<dbReference type="InterPro" id="IPR004971">
    <property type="entry name" value="mRNA_G-N7_MeTrfase_dom"/>
</dbReference>
<comment type="catalytic activity">
    <reaction evidence="7">
        <text>a 5'-end (5'-triphosphoguanosine)-ribonucleoside in mRNA + S-adenosyl-L-methionine = a 5'-end (N(7)-methyl 5'-triphosphoguanosine)-ribonucleoside in mRNA + S-adenosyl-L-homocysteine</text>
        <dbReference type="Rhea" id="RHEA:67008"/>
        <dbReference type="Rhea" id="RHEA-COMP:17166"/>
        <dbReference type="Rhea" id="RHEA-COMP:17167"/>
        <dbReference type="ChEBI" id="CHEBI:57856"/>
        <dbReference type="ChEBI" id="CHEBI:59789"/>
        <dbReference type="ChEBI" id="CHEBI:156461"/>
        <dbReference type="ChEBI" id="CHEBI:167617"/>
        <dbReference type="EC" id="2.1.1.56"/>
    </reaction>
</comment>
<evidence type="ECO:0000256" key="1">
    <source>
        <dbReference type="ARBA" id="ARBA00011926"/>
    </source>
</evidence>
<accession>A0A7J7P2W5</accession>
<dbReference type="InterPro" id="IPR029063">
    <property type="entry name" value="SAM-dependent_MTases_sf"/>
</dbReference>
<feature type="non-terminal residue" evidence="10">
    <location>
        <position position="1"/>
    </location>
</feature>
<dbReference type="EC" id="2.1.1.56" evidence="1"/>
<feature type="region of interest" description="Disordered" evidence="8">
    <location>
        <begin position="162"/>
        <end position="189"/>
    </location>
</feature>
<feature type="domain" description="MRNA cap 0 methyltransferase" evidence="9">
    <location>
        <begin position="1"/>
        <end position="189"/>
    </location>
</feature>
<dbReference type="PANTHER" id="PTHR12189">
    <property type="entry name" value="MRNA GUANINE-7- METHYLTRANSFERASE"/>
    <property type="match status" value="1"/>
</dbReference>
<dbReference type="GO" id="GO:0004482">
    <property type="term" value="F:mRNA 5'-cap (guanine-N7-)-methyltransferase activity"/>
    <property type="evidence" value="ECO:0007669"/>
    <property type="project" value="UniProtKB-EC"/>
</dbReference>
<reference evidence="10 11" key="1">
    <citation type="journal article" date="2020" name="IScience">
        <title>Genome Sequencing of the Endangered Kingdonia uniflora (Circaeasteraceae, Ranunculales) Reveals Potential Mechanisms of Evolutionary Specialization.</title>
        <authorList>
            <person name="Sun Y."/>
            <person name="Deng T."/>
            <person name="Zhang A."/>
            <person name="Moore M.J."/>
            <person name="Landis J.B."/>
            <person name="Lin N."/>
            <person name="Zhang H."/>
            <person name="Zhang X."/>
            <person name="Huang J."/>
            <person name="Zhang X."/>
            <person name="Sun H."/>
            <person name="Wang H."/>
        </authorList>
    </citation>
    <scope>NUCLEOTIDE SEQUENCE [LARGE SCALE GENOMIC DNA]</scope>
    <source>
        <strain evidence="10">TB1705</strain>
        <tissue evidence="10">Leaf</tissue>
    </source>
</reference>
<dbReference type="Proteomes" id="UP000541444">
    <property type="component" value="Unassembled WGS sequence"/>
</dbReference>
<dbReference type="GO" id="GO:0003723">
    <property type="term" value="F:RNA binding"/>
    <property type="evidence" value="ECO:0007669"/>
    <property type="project" value="UniProtKB-KW"/>
</dbReference>
<evidence type="ECO:0000256" key="6">
    <source>
        <dbReference type="ARBA" id="ARBA00023042"/>
    </source>
</evidence>
<organism evidence="10 11">
    <name type="scientific">Kingdonia uniflora</name>
    <dbReference type="NCBI Taxonomy" id="39325"/>
    <lineage>
        <taxon>Eukaryota</taxon>
        <taxon>Viridiplantae</taxon>
        <taxon>Streptophyta</taxon>
        <taxon>Embryophyta</taxon>
        <taxon>Tracheophyta</taxon>
        <taxon>Spermatophyta</taxon>
        <taxon>Magnoliopsida</taxon>
        <taxon>Ranunculales</taxon>
        <taxon>Circaeasteraceae</taxon>
        <taxon>Kingdonia</taxon>
    </lineage>
</organism>
<keyword evidence="3" id="KW-0808">Transferase</keyword>
<keyword evidence="6" id="KW-0507">mRNA processing</keyword>
<gene>
    <name evidence="10" type="ORF">GIB67_022918</name>
</gene>